<evidence type="ECO:0000313" key="2">
    <source>
        <dbReference type="Proteomes" id="UP001296706"/>
    </source>
</evidence>
<evidence type="ECO:0000313" key="1">
    <source>
        <dbReference type="EMBL" id="NMH79024.1"/>
    </source>
</evidence>
<keyword evidence="2" id="KW-1185">Reference proteome</keyword>
<evidence type="ECO:0008006" key="3">
    <source>
        <dbReference type="Google" id="ProtNLM"/>
    </source>
</evidence>
<dbReference type="RefSeq" id="WP_169397089.1">
    <property type="nucleotide sequence ID" value="NZ_BAAAJH010000008.1"/>
</dbReference>
<protein>
    <recommendedName>
        <fullName evidence="3">Metallo-beta-lactamase superfamily protein</fullName>
    </recommendedName>
</protein>
<name>A0ABX1RHT9_9PSEU</name>
<comment type="caution">
    <text evidence="1">The sequence shown here is derived from an EMBL/GenBank/DDBJ whole genome shotgun (WGS) entry which is preliminary data.</text>
</comment>
<dbReference type="Proteomes" id="UP001296706">
    <property type="component" value="Unassembled WGS sequence"/>
</dbReference>
<dbReference type="EMBL" id="JAAXKY010000057">
    <property type="protein sequence ID" value="NMH79024.1"/>
    <property type="molecule type" value="Genomic_DNA"/>
</dbReference>
<sequence length="123" mass="13435">MAAVQVDQQAVNVTLSRWERPFAGGRTRIVVPRSAVQASERVDQPTRRAATPGGRAGLLITGVLKLGRWGVGTRTSRFVSVRRWVPALRLTVDDATAEQLGYDELLISTHDVDHITAILGPPR</sequence>
<reference evidence="1 2" key="1">
    <citation type="submission" date="2020-04" db="EMBL/GenBank/DDBJ databases">
        <authorList>
            <person name="Klaysubun C."/>
            <person name="Duangmal K."/>
            <person name="Lipun K."/>
        </authorList>
    </citation>
    <scope>NUCLEOTIDE SEQUENCE [LARGE SCALE GENOMIC DNA]</scope>
    <source>
        <strain evidence="1 2">JCM 11839</strain>
    </source>
</reference>
<gene>
    <name evidence="1" type="ORF">HF577_18265</name>
</gene>
<proteinExistence type="predicted"/>
<accession>A0ABX1RHT9</accession>
<organism evidence="1 2">
    <name type="scientific">Pseudonocardia xinjiangensis</name>
    <dbReference type="NCBI Taxonomy" id="75289"/>
    <lineage>
        <taxon>Bacteria</taxon>
        <taxon>Bacillati</taxon>
        <taxon>Actinomycetota</taxon>
        <taxon>Actinomycetes</taxon>
        <taxon>Pseudonocardiales</taxon>
        <taxon>Pseudonocardiaceae</taxon>
        <taxon>Pseudonocardia</taxon>
    </lineage>
</organism>